<feature type="domain" description="Phosphoribulokinase/uridine kinase" evidence="1">
    <location>
        <begin position="34"/>
        <end position="186"/>
    </location>
</feature>
<dbReference type="GO" id="GO:0005524">
    <property type="term" value="F:ATP binding"/>
    <property type="evidence" value="ECO:0007669"/>
    <property type="project" value="InterPro"/>
</dbReference>
<name>A0AAX4HDX5_9ASCO</name>
<dbReference type="Pfam" id="PF00485">
    <property type="entry name" value="PRK"/>
    <property type="match status" value="1"/>
</dbReference>
<dbReference type="GO" id="GO:0016301">
    <property type="term" value="F:kinase activity"/>
    <property type="evidence" value="ECO:0007669"/>
    <property type="project" value="InterPro"/>
</dbReference>
<dbReference type="SUPFAM" id="SSF52540">
    <property type="entry name" value="P-loop containing nucleoside triphosphate hydrolases"/>
    <property type="match status" value="1"/>
</dbReference>
<dbReference type="Proteomes" id="UP001338582">
    <property type="component" value="Chromosome 5"/>
</dbReference>
<accession>A0AAX4HDX5</accession>
<evidence type="ECO:0000313" key="2">
    <source>
        <dbReference type="EMBL" id="WPK26666.1"/>
    </source>
</evidence>
<dbReference type="PANTHER" id="PTHR10285">
    <property type="entry name" value="URIDINE KINASE"/>
    <property type="match status" value="1"/>
</dbReference>
<dbReference type="Gene3D" id="3.40.50.300">
    <property type="entry name" value="P-loop containing nucleotide triphosphate hydrolases"/>
    <property type="match status" value="2"/>
</dbReference>
<dbReference type="AlphaFoldDB" id="A0AAX4HDX5"/>
<dbReference type="EMBL" id="CP138898">
    <property type="protein sequence ID" value="WPK26666.1"/>
    <property type="molecule type" value="Genomic_DNA"/>
</dbReference>
<dbReference type="GeneID" id="88175088"/>
<dbReference type="RefSeq" id="XP_062879047.1">
    <property type="nucleotide sequence ID" value="XM_063022977.1"/>
</dbReference>
<dbReference type="InterPro" id="IPR027417">
    <property type="entry name" value="P-loop_NTPase"/>
</dbReference>
<organism evidence="2 3">
    <name type="scientific">Australozyma saopauloensis</name>
    <dbReference type="NCBI Taxonomy" id="291208"/>
    <lineage>
        <taxon>Eukaryota</taxon>
        <taxon>Fungi</taxon>
        <taxon>Dikarya</taxon>
        <taxon>Ascomycota</taxon>
        <taxon>Saccharomycotina</taxon>
        <taxon>Pichiomycetes</taxon>
        <taxon>Metschnikowiaceae</taxon>
        <taxon>Australozyma</taxon>
    </lineage>
</organism>
<sequence length="227" mass="24553">MPASSQKPVHIGDTKLLAQRILTLANKSENTRVVIAVAGVPGAGKSTMVTRVVDELAAVGVGAKLLPQDGYHYSRAQLARFADPAEAVRRRGAPFTFDSQSFVETVEKLKGVGLNGSVWAPLFDHSIKDPVENDICIGPEIKVVFVEGNYVGLEEAPWDRVHGASDEYWFVDTSPELVRERLIARHLALGVAATAEEAAERCDGLDGDNAEYIRAHLRVPDVVVDLG</sequence>
<dbReference type="KEGG" id="asau:88175088"/>
<reference evidence="2 3" key="1">
    <citation type="submission" date="2023-10" db="EMBL/GenBank/DDBJ databases">
        <title>Draft Genome Sequence of Candida saopaulonensis from a very Premature Infant with Sepsis.</title>
        <authorList>
            <person name="Ning Y."/>
            <person name="Dai R."/>
            <person name="Xiao M."/>
            <person name="Xu Y."/>
            <person name="Yan Q."/>
            <person name="Zhang L."/>
        </authorList>
    </citation>
    <scope>NUCLEOTIDE SEQUENCE [LARGE SCALE GENOMIC DNA]</scope>
    <source>
        <strain evidence="2 3">19XY460</strain>
    </source>
</reference>
<proteinExistence type="predicted"/>
<evidence type="ECO:0000313" key="3">
    <source>
        <dbReference type="Proteomes" id="UP001338582"/>
    </source>
</evidence>
<evidence type="ECO:0000259" key="1">
    <source>
        <dbReference type="Pfam" id="PF00485"/>
    </source>
</evidence>
<protein>
    <recommendedName>
        <fullName evidence="1">Phosphoribulokinase/uridine kinase domain-containing protein</fullName>
    </recommendedName>
</protein>
<dbReference type="InterPro" id="IPR006083">
    <property type="entry name" value="PRK/URK"/>
</dbReference>
<gene>
    <name evidence="2" type="ORF">PUMCH_004025</name>
</gene>
<keyword evidence="3" id="KW-1185">Reference proteome</keyword>